<accession>A0A0C1GWY4</accession>
<evidence type="ECO:0000313" key="2">
    <source>
        <dbReference type="Proteomes" id="UP000031390"/>
    </source>
</evidence>
<protein>
    <submittedName>
        <fullName evidence="1">Uncharacterized protein</fullName>
    </submittedName>
</protein>
<comment type="caution">
    <text evidence="1">The sequence shown here is derived from an EMBL/GenBank/DDBJ whole genome shotgun (WGS) entry which is preliminary data.</text>
</comment>
<reference evidence="1 2" key="1">
    <citation type="submission" date="2014-12" db="EMBL/GenBank/DDBJ databases">
        <title>Genome sequence of Morococcus cerebrosus.</title>
        <authorList>
            <person name="Shin S.-K."/>
            <person name="Yi H."/>
        </authorList>
    </citation>
    <scope>NUCLEOTIDE SEQUENCE [LARGE SCALE GENOMIC DNA]</scope>
    <source>
        <strain evidence="1 2">CIP 81.93</strain>
    </source>
</reference>
<proteinExistence type="predicted"/>
<name>A0A0C1GWY4_9NEIS</name>
<dbReference type="AlphaFoldDB" id="A0A0C1GWY4"/>
<organism evidence="1 2">
    <name type="scientific">Morococcus cerebrosus</name>
    <dbReference type="NCBI Taxonomy" id="1056807"/>
    <lineage>
        <taxon>Bacteria</taxon>
        <taxon>Pseudomonadati</taxon>
        <taxon>Pseudomonadota</taxon>
        <taxon>Betaproteobacteria</taxon>
        <taxon>Neisseriales</taxon>
        <taxon>Neisseriaceae</taxon>
        <taxon>Morococcus</taxon>
    </lineage>
</organism>
<evidence type="ECO:0000313" key="1">
    <source>
        <dbReference type="EMBL" id="KIC06347.1"/>
    </source>
</evidence>
<dbReference type="EMBL" id="JUFZ01000106">
    <property type="protein sequence ID" value="KIC06347.1"/>
    <property type="molecule type" value="Genomic_DNA"/>
</dbReference>
<dbReference type="Proteomes" id="UP000031390">
    <property type="component" value="Unassembled WGS sequence"/>
</dbReference>
<sequence>MCTIPTLLSMLIKQADIFRRPFTDGELHMLQSTKNQTLLAQNYAHLYKIISHL</sequence>
<gene>
    <name evidence="1" type="ORF">MCC93_22040</name>
</gene>